<dbReference type="EMBL" id="AXCP01007032">
    <property type="status" value="NOT_ANNOTATED_CDS"/>
    <property type="molecule type" value="Genomic_DNA"/>
</dbReference>
<protein>
    <submittedName>
        <fullName evidence="2">Uncharacterized protein</fullName>
    </submittedName>
</protein>
<accession>A0A182JBW1</accession>
<feature type="region of interest" description="Disordered" evidence="1">
    <location>
        <begin position="1"/>
        <end position="121"/>
    </location>
</feature>
<reference evidence="2" key="1">
    <citation type="submission" date="2022-08" db="UniProtKB">
        <authorList>
            <consortium name="EnsemblMetazoa"/>
        </authorList>
    </citation>
    <scope>IDENTIFICATION</scope>
    <source>
        <strain evidence="2">EBRO</strain>
    </source>
</reference>
<dbReference type="AlphaFoldDB" id="A0A182JBW1"/>
<feature type="region of interest" description="Disordered" evidence="1">
    <location>
        <begin position="130"/>
        <end position="149"/>
    </location>
</feature>
<feature type="compositionally biased region" description="Polar residues" evidence="1">
    <location>
        <begin position="104"/>
        <end position="117"/>
    </location>
</feature>
<name>A0A182JBW1_ANOAO</name>
<sequence length="281" mass="30911">MAESQRPRGQCTVGVNVRVNSPEAERQGGASDSATTDGGLSPDRQRRSLAPANHPTESGIPSAAVNGQSPKPVQRRPPYDDQQGESSGPAATERGPSPDPTRTAPASASTSDVSSNGFHGYASYEVNAPASWKPDDAMAPETTGNEDTTRIIEALRRKLARGQAENEEMQLQLRELEEMTSVSKMKKADEWLKKTDRCGERKVRENERYANIETGNAREKDEAREFNEGLRAMEAGVRSSAMADRHRIGEGYAMADRHKIGEGLLDRDSFRRMGRIRVRQM</sequence>
<dbReference type="EnsemblMetazoa" id="AATE015183-RA">
    <property type="protein sequence ID" value="AATE015183-PA.1"/>
    <property type="gene ID" value="AATE015183"/>
</dbReference>
<dbReference type="VEuPathDB" id="VectorBase:AATE015183"/>
<organism evidence="2">
    <name type="scientific">Anopheles atroparvus</name>
    <name type="common">European mosquito</name>
    <dbReference type="NCBI Taxonomy" id="41427"/>
    <lineage>
        <taxon>Eukaryota</taxon>
        <taxon>Metazoa</taxon>
        <taxon>Ecdysozoa</taxon>
        <taxon>Arthropoda</taxon>
        <taxon>Hexapoda</taxon>
        <taxon>Insecta</taxon>
        <taxon>Pterygota</taxon>
        <taxon>Neoptera</taxon>
        <taxon>Endopterygota</taxon>
        <taxon>Diptera</taxon>
        <taxon>Nematocera</taxon>
        <taxon>Culicoidea</taxon>
        <taxon>Culicidae</taxon>
        <taxon>Anophelinae</taxon>
        <taxon>Anopheles</taxon>
    </lineage>
</organism>
<evidence type="ECO:0000256" key="1">
    <source>
        <dbReference type="SAM" id="MobiDB-lite"/>
    </source>
</evidence>
<proteinExistence type="predicted"/>
<evidence type="ECO:0000313" key="2">
    <source>
        <dbReference type="EnsemblMetazoa" id="AATE015183-PA.1"/>
    </source>
</evidence>